<dbReference type="Proteomes" id="UP001208689">
    <property type="component" value="Chromosome"/>
</dbReference>
<feature type="domain" description="HhH-GPD" evidence="6">
    <location>
        <begin position="69"/>
        <end position="225"/>
    </location>
</feature>
<evidence type="ECO:0000256" key="3">
    <source>
        <dbReference type="ARBA" id="ARBA00022723"/>
    </source>
</evidence>
<keyword evidence="7" id="KW-0456">Lyase</keyword>
<evidence type="ECO:0000256" key="2">
    <source>
        <dbReference type="ARBA" id="ARBA00022485"/>
    </source>
</evidence>
<dbReference type="Gene3D" id="1.10.340.30">
    <property type="entry name" value="Hypothetical protein, domain 2"/>
    <property type="match status" value="1"/>
</dbReference>
<evidence type="ECO:0000256" key="5">
    <source>
        <dbReference type="ARBA" id="ARBA00023014"/>
    </source>
</evidence>
<comment type="cofactor">
    <cofactor evidence="1">
        <name>[4Fe-4S] cluster</name>
        <dbReference type="ChEBI" id="CHEBI:49883"/>
    </cofactor>
</comment>
<sequence length="268" mass="31041">MEKIKREIQNLYQILRKHYGSQGWWPLLRLSRNNINPTLRGSYSGYHPNDYNIPDQPKEVLEIMLGAILTQNTSWVNAEKALFNLESNKMISFESLHKLSEEKLALLIKSSGYYNQKAKKIHYLMSFLAKNPISTISQLDIIELRSKLLSVKGIGPETADSIILYAFKKPIFVIDAYTKRLFGRLDIIQQSESYDHFQMIFHASLRNETPVFNEYHALIVQHCAHICTAKPKCDLCFINEKCAKNIKLKPKKKTRNKKSIKKKVGKQV</sequence>
<evidence type="ECO:0000313" key="7">
    <source>
        <dbReference type="EMBL" id="UYP43722.1"/>
    </source>
</evidence>
<dbReference type="PIRSF" id="PIRSF001435">
    <property type="entry name" value="Nth"/>
    <property type="match status" value="1"/>
</dbReference>
<dbReference type="PANTHER" id="PTHR10359">
    <property type="entry name" value="A/G-SPECIFIC ADENINE GLYCOSYLASE/ENDONUCLEASE III"/>
    <property type="match status" value="1"/>
</dbReference>
<dbReference type="SUPFAM" id="SSF48150">
    <property type="entry name" value="DNA-glycosylase"/>
    <property type="match status" value="1"/>
</dbReference>
<keyword evidence="3" id="KW-0479">Metal-binding</keyword>
<dbReference type="CDD" id="cd00056">
    <property type="entry name" value="ENDO3c"/>
    <property type="match status" value="1"/>
</dbReference>
<gene>
    <name evidence="7" type="ORF">NEF87_000007</name>
</gene>
<keyword evidence="7" id="KW-0540">Nuclease</keyword>
<evidence type="ECO:0000313" key="8">
    <source>
        <dbReference type="Proteomes" id="UP001208689"/>
    </source>
</evidence>
<dbReference type="InterPro" id="IPR003265">
    <property type="entry name" value="HhH-GPD_domain"/>
</dbReference>
<keyword evidence="5" id="KW-0411">Iron-sulfur</keyword>
<dbReference type="InterPro" id="IPR023170">
    <property type="entry name" value="HhH_base_excis_C"/>
</dbReference>
<dbReference type="SMART" id="SM00525">
    <property type="entry name" value="FES"/>
    <property type="match status" value="1"/>
</dbReference>
<dbReference type="SMART" id="SM00478">
    <property type="entry name" value="ENDO3c"/>
    <property type="match status" value="1"/>
</dbReference>
<dbReference type="EC" id="4.2.99.18" evidence="7"/>
<protein>
    <submittedName>
        <fullName evidence="7">Endonuclease III</fullName>
        <ecNumber evidence="7">4.2.99.18</ecNumber>
    </submittedName>
</protein>
<dbReference type="EMBL" id="CP104013">
    <property type="protein sequence ID" value="UYP43722.1"/>
    <property type="molecule type" value="Genomic_DNA"/>
</dbReference>
<evidence type="ECO:0000256" key="1">
    <source>
        <dbReference type="ARBA" id="ARBA00001966"/>
    </source>
</evidence>
<keyword evidence="7" id="KW-0378">Hydrolase</keyword>
<keyword evidence="8" id="KW-1185">Reference proteome</keyword>
<accession>A0ABY6HLF6</accession>
<dbReference type="GO" id="GO:0140078">
    <property type="term" value="F:class I DNA-(apurinic or apyrimidinic site) endonuclease activity"/>
    <property type="evidence" value="ECO:0007669"/>
    <property type="project" value="UniProtKB-EC"/>
</dbReference>
<proteinExistence type="predicted"/>
<name>A0ABY6HLF6_9ARCH</name>
<dbReference type="PANTHER" id="PTHR10359:SF19">
    <property type="entry name" value="DNA REPAIR GLYCOSYLASE MJ1434-RELATED"/>
    <property type="match status" value="1"/>
</dbReference>
<dbReference type="Gene3D" id="1.10.1670.10">
    <property type="entry name" value="Helix-hairpin-Helix base-excision DNA repair enzymes (C-terminal)"/>
    <property type="match status" value="1"/>
</dbReference>
<dbReference type="InterPro" id="IPR011257">
    <property type="entry name" value="DNA_glycosylase"/>
</dbReference>
<evidence type="ECO:0000259" key="6">
    <source>
        <dbReference type="SMART" id="SM00478"/>
    </source>
</evidence>
<dbReference type="InterPro" id="IPR003651">
    <property type="entry name" value="Endonuclease3_FeS-loop_motif"/>
</dbReference>
<organism evidence="7 8">
    <name type="scientific">Candidatus Lokiarchaeum ossiferum</name>
    <dbReference type="NCBI Taxonomy" id="2951803"/>
    <lineage>
        <taxon>Archaea</taxon>
        <taxon>Promethearchaeati</taxon>
        <taxon>Promethearchaeota</taxon>
        <taxon>Promethearchaeia</taxon>
        <taxon>Promethearchaeales</taxon>
        <taxon>Promethearchaeaceae</taxon>
        <taxon>Candidatus Lokiarchaeum</taxon>
    </lineage>
</organism>
<keyword evidence="4" id="KW-0408">Iron</keyword>
<reference evidence="7" key="1">
    <citation type="submission" date="2022-09" db="EMBL/GenBank/DDBJ databases">
        <title>Actin cytoskeleton and complex cell architecture in an #Asgard archaeon.</title>
        <authorList>
            <person name="Ponce Toledo R.I."/>
            <person name="Schleper C."/>
            <person name="Rodrigues Oliveira T."/>
            <person name="Wollweber F."/>
            <person name="Xu J."/>
            <person name="Rittmann S."/>
            <person name="Klingl A."/>
            <person name="Pilhofer M."/>
        </authorList>
    </citation>
    <scope>NUCLEOTIDE SEQUENCE</scope>
    <source>
        <strain evidence="7">B-35</strain>
    </source>
</reference>
<evidence type="ECO:0000256" key="4">
    <source>
        <dbReference type="ARBA" id="ARBA00023004"/>
    </source>
</evidence>
<keyword evidence="7" id="KW-0255">Endonuclease</keyword>
<dbReference type="Pfam" id="PF00730">
    <property type="entry name" value="HhH-GPD"/>
    <property type="match status" value="1"/>
</dbReference>
<keyword evidence="2" id="KW-0004">4Fe-4S</keyword>